<dbReference type="InterPro" id="IPR051678">
    <property type="entry name" value="AGP_Transferase"/>
</dbReference>
<keyword evidence="3" id="KW-1185">Reference proteome</keyword>
<accession>A0ABY8QX15</accession>
<dbReference type="CDD" id="cd05152">
    <property type="entry name" value="MPH2"/>
    <property type="match status" value="1"/>
</dbReference>
<dbReference type="Pfam" id="PF01636">
    <property type="entry name" value="APH"/>
    <property type="match status" value="1"/>
</dbReference>
<dbReference type="InterPro" id="IPR002575">
    <property type="entry name" value="Aminoglycoside_PTrfase"/>
</dbReference>
<dbReference type="EMBL" id="CP090958">
    <property type="protein sequence ID" value="WGW12910.1"/>
    <property type="molecule type" value="Genomic_DNA"/>
</dbReference>
<organism evidence="2 3">
    <name type="scientific">Saxibacter everestensis</name>
    <dbReference type="NCBI Taxonomy" id="2909229"/>
    <lineage>
        <taxon>Bacteria</taxon>
        <taxon>Bacillati</taxon>
        <taxon>Actinomycetota</taxon>
        <taxon>Actinomycetes</taxon>
        <taxon>Micrococcales</taxon>
        <taxon>Brevibacteriaceae</taxon>
        <taxon>Saxibacter</taxon>
    </lineage>
</organism>
<dbReference type="Gene3D" id="3.90.1200.10">
    <property type="match status" value="1"/>
</dbReference>
<evidence type="ECO:0000313" key="3">
    <source>
        <dbReference type="Proteomes" id="UP001209083"/>
    </source>
</evidence>
<proteinExistence type="predicted"/>
<evidence type="ECO:0000313" key="2">
    <source>
        <dbReference type="EMBL" id="WGW12910.1"/>
    </source>
</evidence>
<dbReference type="PANTHER" id="PTHR21310">
    <property type="entry name" value="AMINOGLYCOSIDE PHOSPHOTRANSFERASE-RELATED-RELATED"/>
    <property type="match status" value="1"/>
</dbReference>
<dbReference type="PANTHER" id="PTHR21310:SF15">
    <property type="entry name" value="AMINOGLYCOSIDE PHOSPHOTRANSFERASE DOMAIN-CONTAINING PROTEIN"/>
    <property type="match status" value="1"/>
</dbReference>
<reference evidence="2 3" key="1">
    <citation type="submission" date="2023-05" db="EMBL/GenBank/DDBJ databases">
        <title>Lithophilousrod everest ZFBP1038 complete genpme.</title>
        <authorList>
            <person name="Tian M."/>
        </authorList>
    </citation>
    <scope>NUCLEOTIDE SEQUENCE [LARGE SCALE GENOMIC DNA]</scope>
    <source>
        <strain evidence="2 3">ZFBP1038</strain>
    </source>
</reference>
<feature type="domain" description="Aminoglycoside phosphotransferase" evidence="1">
    <location>
        <begin position="27"/>
        <end position="262"/>
    </location>
</feature>
<dbReference type="SUPFAM" id="SSF56112">
    <property type="entry name" value="Protein kinase-like (PK-like)"/>
    <property type="match status" value="1"/>
</dbReference>
<protein>
    <submittedName>
        <fullName evidence="2">Macrolide 2'-phosphotransferase</fullName>
    </submittedName>
</protein>
<dbReference type="RefSeq" id="WP_349639718.1">
    <property type="nucleotide sequence ID" value="NZ_CP090958.1"/>
</dbReference>
<sequence length="305" mass="33660">MRPRSDDVQQILDLASRHELSLEQNSLSVIEAGLDFRVVLARANDGTDWVLRIPRRADVSDRLAAEARILDFVGQRLDVAVPDWQVTAPDLIAYPLLPGRPGLTIDETSGEPLWHFDRESLRYAEDLGRLIAALHGLSAKEAKVAGLQVQDADESRAEWEQNVQTVRAEFKVAPDLVRRWENWIADDSFWPIRTVLTHGELYPAHVLIADDETITAVLDWTTAKVGDPALDFMFQKMIAGERAFAATVDAYHKAGGRTWPRLGDHCAEIVAASPVAYGIYALTTGESAHLDAAAAQLNPVKSPAV</sequence>
<dbReference type="Proteomes" id="UP001209083">
    <property type="component" value="Chromosome"/>
</dbReference>
<gene>
    <name evidence="2" type="ORF">LWF01_03820</name>
</gene>
<evidence type="ECO:0000259" key="1">
    <source>
        <dbReference type="Pfam" id="PF01636"/>
    </source>
</evidence>
<dbReference type="Gene3D" id="3.30.200.20">
    <property type="entry name" value="Phosphorylase Kinase, domain 1"/>
    <property type="match status" value="1"/>
</dbReference>
<dbReference type="InterPro" id="IPR011009">
    <property type="entry name" value="Kinase-like_dom_sf"/>
</dbReference>
<name>A0ABY8QX15_9MICO</name>